<dbReference type="AlphaFoldDB" id="A0AAD4SPD5"/>
<proteinExistence type="predicted"/>
<comment type="caution">
    <text evidence="1">The sequence shown here is derived from an EMBL/GenBank/DDBJ whole genome shotgun (WGS) entry which is preliminary data.</text>
</comment>
<dbReference type="Proteomes" id="UP001202328">
    <property type="component" value="Unassembled WGS sequence"/>
</dbReference>
<reference evidence="1" key="1">
    <citation type="submission" date="2022-04" db="EMBL/GenBank/DDBJ databases">
        <title>A functionally conserved STORR gene fusion in Papaver species that diverged 16.8 million years ago.</title>
        <authorList>
            <person name="Catania T."/>
        </authorList>
    </citation>
    <scope>NUCLEOTIDE SEQUENCE</scope>
    <source>
        <strain evidence="1">S-188037</strain>
    </source>
</reference>
<name>A0AAD4SPD5_9MAGN</name>
<accession>A0AAD4SPD5</accession>
<sequence length="89" mass="10326">MNQNVSLVYNLKLSITSKRKCRILDSTFKPEGKIIRRPDEYLIGLIEGRDPATSLLSADEEIKNGYYWLNKILVFELPWMIHGQTDTLI</sequence>
<protein>
    <submittedName>
        <fullName evidence="1">Uncharacterized protein</fullName>
    </submittedName>
</protein>
<keyword evidence="2" id="KW-1185">Reference proteome</keyword>
<dbReference type="EMBL" id="JAJJMB010009231">
    <property type="protein sequence ID" value="KAI3914758.1"/>
    <property type="molecule type" value="Genomic_DNA"/>
</dbReference>
<evidence type="ECO:0000313" key="2">
    <source>
        <dbReference type="Proteomes" id="UP001202328"/>
    </source>
</evidence>
<feature type="non-terminal residue" evidence="1">
    <location>
        <position position="1"/>
    </location>
</feature>
<gene>
    <name evidence="1" type="ORF">MKW98_001994</name>
</gene>
<organism evidence="1 2">
    <name type="scientific">Papaver atlanticum</name>
    <dbReference type="NCBI Taxonomy" id="357466"/>
    <lineage>
        <taxon>Eukaryota</taxon>
        <taxon>Viridiplantae</taxon>
        <taxon>Streptophyta</taxon>
        <taxon>Embryophyta</taxon>
        <taxon>Tracheophyta</taxon>
        <taxon>Spermatophyta</taxon>
        <taxon>Magnoliopsida</taxon>
        <taxon>Ranunculales</taxon>
        <taxon>Papaveraceae</taxon>
        <taxon>Papaveroideae</taxon>
        <taxon>Papaver</taxon>
    </lineage>
</organism>
<evidence type="ECO:0000313" key="1">
    <source>
        <dbReference type="EMBL" id="KAI3914758.1"/>
    </source>
</evidence>